<feature type="non-terminal residue" evidence="2">
    <location>
        <position position="211"/>
    </location>
</feature>
<proteinExistence type="predicted"/>
<gene>
    <name evidence="2" type="ORF">PAXRUDRAFT_138846</name>
</gene>
<dbReference type="OrthoDB" id="2619454at2759"/>
<name>A0A0D0EA19_9AGAM</name>
<evidence type="ECO:0000313" key="2">
    <source>
        <dbReference type="EMBL" id="KIK96280.1"/>
    </source>
</evidence>
<protein>
    <submittedName>
        <fullName evidence="2">Uncharacterized protein</fullName>
    </submittedName>
</protein>
<dbReference type="Proteomes" id="UP000054538">
    <property type="component" value="Unassembled WGS sequence"/>
</dbReference>
<evidence type="ECO:0000256" key="1">
    <source>
        <dbReference type="SAM" id="MobiDB-lite"/>
    </source>
</evidence>
<dbReference type="HOGENOM" id="CLU_1357578_0_0_1"/>
<feature type="region of interest" description="Disordered" evidence="1">
    <location>
        <begin position="109"/>
        <end position="136"/>
    </location>
</feature>
<dbReference type="AlphaFoldDB" id="A0A0D0EA19"/>
<reference evidence="3" key="2">
    <citation type="submission" date="2015-01" db="EMBL/GenBank/DDBJ databases">
        <title>Evolutionary Origins and Diversification of the Mycorrhizal Mutualists.</title>
        <authorList>
            <consortium name="DOE Joint Genome Institute"/>
            <consortium name="Mycorrhizal Genomics Consortium"/>
            <person name="Kohler A."/>
            <person name="Kuo A."/>
            <person name="Nagy L.G."/>
            <person name="Floudas D."/>
            <person name="Copeland A."/>
            <person name="Barry K.W."/>
            <person name="Cichocki N."/>
            <person name="Veneault-Fourrey C."/>
            <person name="LaButti K."/>
            <person name="Lindquist E.A."/>
            <person name="Lipzen A."/>
            <person name="Lundell T."/>
            <person name="Morin E."/>
            <person name="Murat C."/>
            <person name="Riley R."/>
            <person name="Ohm R."/>
            <person name="Sun H."/>
            <person name="Tunlid A."/>
            <person name="Henrissat B."/>
            <person name="Grigoriev I.V."/>
            <person name="Hibbett D.S."/>
            <person name="Martin F."/>
        </authorList>
    </citation>
    <scope>NUCLEOTIDE SEQUENCE [LARGE SCALE GENOMIC DNA]</scope>
    <source>
        <strain evidence="3">Ve08.2h10</strain>
    </source>
</reference>
<sequence length="211" mass="23496">QHEDIISETMAQLSSGCTPGDFHFHLDVREGILHDHSVHWFIEAYKYLNNPALAFLHCKAGSNDTFNLSFESLTSIDALWAICDLSQTNSETWQRVQLCQYITMDESANSESFPKDSEPSAADGGGTLTATYEDEDEGDEAPLAVVLDHILSGKKVVPAGYCIDEHGFLRVDPMADLNMQDEVCEPSDPVELGQGKHCCVANRHYNKYEEH</sequence>
<dbReference type="EMBL" id="KN824995">
    <property type="protein sequence ID" value="KIK96280.1"/>
    <property type="molecule type" value="Genomic_DNA"/>
</dbReference>
<evidence type="ECO:0000313" key="3">
    <source>
        <dbReference type="Proteomes" id="UP000054538"/>
    </source>
</evidence>
<keyword evidence="3" id="KW-1185">Reference proteome</keyword>
<dbReference type="InParanoid" id="A0A0D0EA19"/>
<accession>A0A0D0EA19</accession>
<reference evidence="2 3" key="1">
    <citation type="submission" date="2014-04" db="EMBL/GenBank/DDBJ databases">
        <authorList>
            <consortium name="DOE Joint Genome Institute"/>
            <person name="Kuo A."/>
            <person name="Kohler A."/>
            <person name="Jargeat P."/>
            <person name="Nagy L.G."/>
            <person name="Floudas D."/>
            <person name="Copeland A."/>
            <person name="Barry K.W."/>
            <person name="Cichocki N."/>
            <person name="Veneault-Fourrey C."/>
            <person name="LaButti K."/>
            <person name="Lindquist E.A."/>
            <person name="Lipzen A."/>
            <person name="Lundell T."/>
            <person name="Morin E."/>
            <person name="Murat C."/>
            <person name="Sun H."/>
            <person name="Tunlid A."/>
            <person name="Henrissat B."/>
            <person name="Grigoriev I.V."/>
            <person name="Hibbett D.S."/>
            <person name="Martin F."/>
            <person name="Nordberg H.P."/>
            <person name="Cantor M.N."/>
            <person name="Hua S.X."/>
        </authorList>
    </citation>
    <scope>NUCLEOTIDE SEQUENCE [LARGE SCALE GENOMIC DNA]</scope>
    <source>
        <strain evidence="2 3">Ve08.2h10</strain>
    </source>
</reference>
<organism evidence="2 3">
    <name type="scientific">Paxillus rubicundulus Ve08.2h10</name>
    <dbReference type="NCBI Taxonomy" id="930991"/>
    <lineage>
        <taxon>Eukaryota</taxon>
        <taxon>Fungi</taxon>
        <taxon>Dikarya</taxon>
        <taxon>Basidiomycota</taxon>
        <taxon>Agaricomycotina</taxon>
        <taxon>Agaricomycetes</taxon>
        <taxon>Agaricomycetidae</taxon>
        <taxon>Boletales</taxon>
        <taxon>Paxilineae</taxon>
        <taxon>Paxillaceae</taxon>
        <taxon>Paxillus</taxon>
    </lineage>
</organism>